<name>A0A521CEH9_SACCC</name>
<dbReference type="EMBL" id="FXTB01000003">
    <property type="protein sequence ID" value="SMO57833.1"/>
    <property type="molecule type" value="Genomic_DNA"/>
</dbReference>
<accession>A0A521CEH9</accession>
<feature type="domain" description="Glycosyl transferase family 1" evidence="1">
    <location>
        <begin position="172"/>
        <end position="336"/>
    </location>
</feature>
<dbReference type="PANTHER" id="PTHR12526">
    <property type="entry name" value="GLYCOSYLTRANSFERASE"/>
    <property type="match status" value="1"/>
</dbReference>
<proteinExistence type="predicted"/>
<keyword evidence="3" id="KW-0808">Transferase</keyword>
<organism evidence="3 4">
    <name type="scientific">Saccharicrinis carchari</name>
    <dbReference type="NCBI Taxonomy" id="1168039"/>
    <lineage>
        <taxon>Bacteria</taxon>
        <taxon>Pseudomonadati</taxon>
        <taxon>Bacteroidota</taxon>
        <taxon>Bacteroidia</taxon>
        <taxon>Marinilabiliales</taxon>
        <taxon>Marinilabiliaceae</taxon>
        <taxon>Saccharicrinis</taxon>
    </lineage>
</organism>
<dbReference type="GO" id="GO:0016757">
    <property type="term" value="F:glycosyltransferase activity"/>
    <property type="evidence" value="ECO:0007669"/>
    <property type="project" value="InterPro"/>
</dbReference>
<dbReference type="InterPro" id="IPR001296">
    <property type="entry name" value="Glyco_trans_1"/>
</dbReference>
<protein>
    <submittedName>
        <fullName evidence="3">Glycosyltransferase involved in cell wall bisynthesis</fullName>
    </submittedName>
</protein>
<evidence type="ECO:0000259" key="2">
    <source>
        <dbReference type="Pfam" id="PF13439"/>
    </source>
</evidence>
<dbReference type="Gene3D" id="3.40.50.2000">
    <property type="entry name" value="Glycogen Phosphorylase B"/>
    <property type="match status" value="2"/>
</dbReference>
<keyword evidence="4" id="KW-1185">Reference proteome</keyword>
<dbReference type="AlphaFoldDB" id="A0A521CEH9"/>
<feature type="domain" description="Glycosyltransferase subfamily 4-like N-terminal" evidence="2">
    <location>
        <begin position="17"/>
        <end position="170"/>
    </location>
</feature>
<dbReference type="Pfam" id="PF13439">
    <property type="entry name" value="Glyco_transf_4"/>
    <property type="match status" value="1"/>
</dbReference>
<dbReference type="Proteomes" id="UP000319040">
    <property type="component" value="Unassembled WGS sequence"/>
</dbReference>
<dbReference type="SUPFAM" id="SSF53756">
    <property type="entry name" value="UDP-Glycosyltransferase/glycogen phosphorylase"/>
    <property type="match status" value="1"/>
</dbReference>
<dbReference type="InterPro" id="IPR028098">
    <property type="entry name" value="Glyco_trans_4-like_N"/>
</dbReference>
<gene>
    <name evidence="3" type="ORF">SAMN06265379_10351</name>
</gene>
<sequence>MYQTKKVCLFTVSLANGGAEKSTAVLSKILVQKGYIVHIVSLTDDIKYTYSGKLLNFGLIKGNTLRSKARAFIKLRKYLKENNFDYIIDNRAHQLSFRELFYMYYLYRGIDFFYVIRSNDLSIYFPPIKMVSRLMINKAARIISVSKGIEMQIRTKFKTNNVQTIYNPIEETVPEQIPATENNGYILFLGRLEDDVKNISLLLSAYNASCIRNEVRVKIFGEGKDKAMLQYKIEENGIADFVKIYPFTNDIATQIVNARFLVLCSHFEGFPRALIESLALGVPVVSVNCRGTEEIVENEVNGLLVENYNHVALARAMERMYYDEELYARCQKNSKQSVSHLHGDKIVHQWTALLQSIKQK</sequence>
<dbReference type="PANTHER" id="PTHR12526:SF630">
    <property type="entry name" value="GLYCOSYLTRANSFERASE"/>
    <property type="match status" value="1"/>
</dbReference>
<evidence type="ECO:0000313" key="4">
    <source>
        <dbReference type="Proteomes" id="UP000319040"/>
    </source>
</evidence>
<evidence type="ECO:0000313" key="3">
    <source>
        <dbReference type="EMBL" id="SMO57833.1"/>
    </source>
</evidence>
<reference evidence="3 4" key="1">
    <citation type="submission" date="2017-05" db="EMBL/GenBank/DDBJ databases">
        <authorList>
            <person name="Varghese N."/>
            <person name="Submissions S."/>
        </authorList>
    </citation>
    <scope>NUCLEOTIDE SEQUENCE [LARGE SCALE GENOMIC DNA]</scope>
    <source>
        <strain evidence="3 4">DSM 27040</strain>
    </source>
</reference>
<evidence type="ECO:0000259" key="1">
    <source>
        <dbReference type="Pfam" id="PF00534"/>
    </source>
</evidence>
<dbReference type="Pfam" id="PF00534">
    <property type="entry name" value="Glycos_transf_1"/>
    <property type="match status" value="1"/>
</dbReference>